<organism evidence="2 3">
    <name type="scientific">Leucobacter edaphi</name>
    <dbReference type="NCBI Taxonomy" id="2796472"/>
    <lineage>
        <taxon>Bacteria</taxon>
        <taxon>Bacillati</taxon>
        <taxon>Actinomycetota</taxon>
        <taxon>Actinomycetes</taxon>
        <taxon>Micrococcales</taxon>
        <taxon>Microbacteriaceae</taxon>
        <taxon>Leucobacter</taxon>
    </lineage>
</organism>
<dbReference type="EMBL" id="JAEHOI010000007">
    <property type="protein sequence ID" value="MBK0422117.1"/>
    <property type="molecule type" value="Genomic_DNA"/>
</dbReference>
<feature type="compositionally biased region" description="Low complexity" evidence="1">
    <location>
        <begin position="242"/>
        <end position="254"/>
    </location>
</feature>
<dbReference type="AlphaFoldDB" id="A0A934UYG4"/>
<feature type="compositionally biased region" description="Low complexity" evidence="1">
    <location>
        <begin position="290"/>
        <end position="309"/>
    </location>
</feature>
<gene>
    <name evidence="2" type="ORF">JD292_08515</name>
</gene>
<reference evidence="2" key="1">
    <citation type="submission" date="2020-12" db="EMBL/GenBank/DDBJ databases">
        <title>Leucobacter sp. CAS2, isolated from Chromium sludge.</title>
        <authorList>
            <person name="Xu Z."/>
        </authorList>
    </citation>
    <scope>NUCLEOTIDE SEQUENCE</scope>
    <source>
        <strain evidence="2">CSA2</strain>
    </source>
</reference>
<sequence>MDQEKPLESGVAARIVDRALDRVLVVQGPLVRAHVKRATAKRPNAAPEDLVRLLERQFLTTVTVGGGAVGAAAAVPGVGTATALAISGAETVGFVEATALFAHSVTELHGITRVDPDRAQTLVLTLMLGQEGLSLLRQVSGQATGGPGRNAFWGEFLTSSLPRQAVGPLLDRLRADFVKRLAKVGTASVIGKAIPYGVGAVVGGTGNHLLGRGVVRASRKAFGPAPLILPDHLRFEATPWEDPAAAGDPAAEAGESSKKRSFILPSRLAKQAAKKAAQRGDPARETIVLQAPAQYAPPQYAPPQYAAPQYAPPQYAPRPEQTDDPGSPAAA</sequence>
<keyword evidence="3" id="KW-1185">Reference proteome</keyword>
<protein>
    <recommendedName>
        <fullName evidence="4">Di-and tripeptidase</fullName>
    </recommendedName>
</protein>
<evidence type="ECO:0000313" key="2">
    <source>
        <dbReference type="EMBL" id="MBK0422117.1"/>
    </source>
</evidence>
<name>A0A934UYG4_9MICO</name>
<evidence type="ECO:0008006" key="4">
    <source>
        <dbReference type="Google" id="ProtNLM"/>
    </source>
</evidence>
<feature type="region of interest" description="Disordered" evidence="1">
    <location>
        <begin position="241"/>
        <end position="331"/>
    </location>
</feature>
<evidence type="ECO:0000313" key="3">
    <source>
        <dbReference type="Proteomes" id="UP000618733"/>
    </source>
</evidence>
<accession>A0A934UYG4</accession>
<dbReference type="RefSeq" id="WP_200132321.1">
    <property type="nucleotide sequence ID" value="NZ_JAEHOI010000007.1"/>
</dbReference>
<comment type="caution">
    <text evidence="2">The sequence shown here is derived from an EMBL/GenBank/DDBJ whole genome shotgun (WGS) entry which is preliminary data.</text>
</comment>
<evidence type="ECO:0000256" key="1">
    <source>
        <dbReference type="SAM" id="MobiDB-lite"/>
    </source>
</evidence>
<proteinExistence type="predicted"/>
<dbReference type="Proteomes" id="UP000618733">
    <property type="component" value="Unassembled WGS sequence"/>
</dbReference>